<proteinExistence type="predicted"/>
<dbReference type="SUPFAM" id="SSF47336">
    <property type="entry name" value="ACP-like"/>
    <property type="match status" value="1"/>
</dbReference>
<dbReference type="Gene3D" id="1.10.1200.10">
    <property type="entry name" value="ACP-like"/>
    <property type="match status" value="1"/>
</dbReference>
<dbReference type="InterPro" id="IPR036736">
    <property type="entry name" value="ACP-like_sf"/>
</dbReference>
<dbReference type="GO" id="GO:0044550">
    <property type="term" value="P:secondary metabolite biosynthetic process"/>
    <property type="evidence" value="ECO:0007669"/>
    <property type="project" value="TreeGrafter"/>
</dbReference>
<dbReference type="EMBL" id="CAMXCT030000344">
    <property type="protein sequence ID" value="CAL4764759.1"/>
    <property type="molecule type" value="Genomic_DNA"/>
</dbReference>
<feature type="transmembrane region" description="Helical" evidence="1">
    <location>
        <begin position="1454"/>
        <end position="1478"/>
    </location>
</feature>
<dbReference type="InterPro" id="IPR000873">
    <property type="entry name" value="AMP-dep_synth/lig_dom"/>
</dbReference>
<dbReference type="SUPFAM" id="SSF51161">
    <property type="entry name" value="Trimeric LpxA-like enzymes"/>
    <property type="match status" value="3"/>
</dbReference>
<dbReference type="EMBL" id="CAMXCT020000344">
    <property type="protein sequence ID" value="CAL1130822.1"/>
    <property type="molecule type" value="Genomic_DNA"/>
</dbReference>
<feature type="transmembrane region" description="Helical" evidence="1">
    <location>
        <begin position="1174"/>
        <end position="1195"/>
    </location>
</feature>
<reference evidence="4 5" key="2">
    <citation type="submission" date="2024-05" db="EMBL/GenBank/DDBJ databases">
        <authorList>
            <person name="Chen Y."/>
            <person name="Shah S."/>
            <person name="Dougan E. K."/>
            <person name="Thang M."/>
            <person name="Chan C."/>
        </authorList>
    </citation>
    <scope>NUCLEOTIDE SEQUENCE [LARGE SCALE GENOMIC DNA]</scope>
</reference>
<name>A0A9P1BQ36_9DINO</name>
<dbReference type="OrthoDB" id="442565at2759"/>
<feature type="domain" description="Carrier" evidence="2">
    <location>
        <begin position="532"/>
        <end position="609"/>
    </location>
</feature>
<dbReference type="PANTHER" id="PTHR45527:SF1">
    <property type="entry name" value="FATTY ACID SYNTHASE"/>
    <property type="match status" value="1"/>
</dbReference>
<protein>
    <submittedName>
        <fullName evidence="4">Linear gramicidin synthase subunit C</fullName>
    </submittedName>
</protein>
<dbReference type="GO" id="GO:0043041">
    <property type="term" value="P:amino acid activation for nonribosomal peptide biosynthetic process"/>
    <property type="evidence" value="ECO:0007669"/>
    <property type="project" value="TreeGrafter"/>
</dbReference>
<evidence type="ECO:0000313" key="3">
    <source>
        <dbReference type="EMBL" id="CAI3977447.1"/>
    </source>
</evidence>
<evidence type="ECO:0000313" key="5">
    <source>
        <dbReference type="Proteomes" id="UP001152797"/>
    </source>
</evidence>
<sequence>MAGLETNLGELLLTAAQATPRSVCLETEEAAYTFEQLALMVASIRRALRKALGLEPSHPLLDLRAHERHADEHVVTIVLERGVKNIASIHAVMLEKCAYNAFDVAEPVEKLHSWVDICHPAVIISTHALCTHLRLDALSKFNQFRRYIMDVDWALKRQPIPIAAKRDQEDLDRLAYLIFTSGSTGEPKAVMIRHASALNVARVWSAAIGLCNSDRFAQISSMSWDVHVIEIYGAMAVGATSITCPDLVKQSGPDMLLWLRHKQVTGISAVPSHLRTMVPVAGSDVSMDVNLPQLRIVDVGGEALGADVVSTWAPGRLLFNSYGPTEISVVCTGIDVRLGDPITLGPALPGYQCHILDPNTFAMKAVGEVGVLFVGGVGLARGYLGEEGQTNQKFIELPELGRLFNTGDLAFKDDENRLHFRGRVDSQVKVRGLRIELEALEAAIMDLGTVKHCEARVLDGRLVLLASGSGSFLEAELKAKAMSLGRGYVLSQVKLVEDSAWKFSSGGKLLRNVVPWSDNDGWDALDSFHRVGARALELEIAACVALQVRGAEYWDRNSHFVDDLGIDSAGMGQLLGQMRRKPRLQKVDLRELFNHPTVSTLASFLSEPESDPEEEPFDGEQTGQNLVSAIWKSVQTKPHSICCELPSSCLSYTQLFRLATAFRQLLRRNRTTTNCKKTPVAICVDMMTERMAAMLAVLMEGHAFCVLDEGHGFADQLQAFDAQCILASSKDVVWARLQEICYEVQELQCIDVSSASLPLQVRVKLPAIDPDDVCFQYVHEDLEGHDESVSGGQTALTVLTASHRAILELLDAWPELQRARAASLPATAHLAVLKILMSGGALVDRDSVETLLCNESGLNGEAFTSLPVLVGQKRCLVVTAGQASAARDSLVRRTRDMMTASSLFPGLLGAAATHSFGEKSWPNFCAWVQGSIILLEPVLMATRMMLAERVLLPLTFAIPLWQTFLLLWAVIICEKILRVILLLAAKWVLIGRYKEAKHDIYSLFYLRHWLVERIADGTIIGTATPPGTSVAHHFLRNLVLRALGADVALTSMIFTRVVAFDLVSVGHLATVNGLKHLTAVNYGEGKMVLKSISVGQGAFVGANAVLEPGCSVAAAAHVEALSMVPAGSKVSSRVSGVPAQVVNCDAGVANPRSIPLDADVRQFCRNAALMASTYWLMVVPQALMPFIIIIMIFQLEAKLEYPEDSEKELERFDSLPEGVLRFLPQLPLWSFAFTVLILALQLLLTVLICRLLPRVKPPCSYLLTSIRGQMVSLKMRWANQASNLLRDASIVPVFMRMCGARFGRGVAIAEEVVLPDTLEVGNGCFISSRNILTSATVDQGHFRVPCVTNLGDHSFVGNDNCLPAGLPEGSFCGLNTSLPKRPQQTNLGYFGTPAMIFKRPSKDGPQEATSLPAFCWFHFSTSVIDIFILRGLKGMVLSASFVMSRYSFPATTNTSVLGVLFMVMLIYLIMNVTSWLVFSVIFGRLLYNETTPTSSAYHSTTVTRWFTSIMLQKHIFTSPFRTVGSCWHANHFRLRGARIGKRFFCVHDIALIDAPFISIGDDVIVDYDADIRCHSFEDRQLKFSPVKIGNGARIMAAAKVARSDVGEGAVLRPSSVTWKGSNLEANRVYQGAPAGEACAFKP</sequence>
<reference evidence="3" key="1">
    <citation type="submission" date="2022-10" db="EMBL/GenBank/DDBJ databases">
        <authorList>
            <person name="Chen Y."/>
            <person name="Dougan E. K."/>
            <person name="Chan C."/>
            <person name="Rhodes N."/>
            <person name="Thang M."/>
        </authorList>
    </citation>
    <scope>NUCLEOTIDE SEQUENCE</scope>
</reference>
<dbReference type="PROSITE" id="PS50075">
    <property type="entry name" value="CARRIER"/>
    <property type="match status" value="1"/>
</dbReference>
<dbReference type="Pfam" id="PF00501">
    <property type="entry name" value="AMP-binding"/>
    <property type="match status" value="1"/>
</dbReference>
<gene>
    <name evidence="3" type="ORF">C1SCF055_LOCUS5588</name>
</gene>
<keyword evidence="5" id="KW-1185">Reference proteome</keyword>
<evidence type="ECO:0000259" key="2">
    <source>
        <dbReference type="PROSITE" id="PS50075"/>
    </source>
</evidence>
<comment type="caution">
    <text evidence="3">The sequence shown here is derived from an EMBL/GenBank/DDBJ whole genome shotgun (WGS) entry which is preliminary data.</text>
</comment>
<dbReference type="Gene3D" id="3.40.50.12780">
    <property type="entry name" value="N-terminal domain of ligase-like"/>
    <property type="match status" value="2"/>
</dbReference>
<dbReference type="InterPro" id="IPR042099">
    <property type="entry name" value="ANL_N_sf"/>
</dbReference>
<dbReference type="SUPFAM" id="SSF56801">
    <property type="entry name" value="Acetyl-CoA synthetase-like"/>
    <property type="match status" value="2"/>
</dbReference>
<organism evidence="3">
    <name type="scientific">Cladocopium goreaui</name>
    <dbReference type="NCBI Taxonomy" id="2562237"/>
    <lineage>
        <taxon>Eukaryota</taxon>
        <taxon>Sar</taxon>
        <taxon>Alveolata</taxon>
        <taxon>Dinophyceae</taxon>
        <taxon>Suessiales</taxon>
        <taxon>Symbiodiniaceae</taxon>
        <taxon>Cladocopium</taxon>
    </lineage>
</organism>
<evidence type="ECO:0000313" key="4">
    <source>
        <dbReference type="EMBL" id="CAL4764759.1"/>
    </source>
</evidence>
<dbReference type="InterPro" id="IPR020845">
    <property type="entry name" value="AMP-binding_CS"/>
</dbReference>
<dbReference type="EMBL" id="CAMXCT010000344">
    <property type="protein sequence ID" value="CAI3977447.1"/>
    <property type="molecule type" value="Genomic_DNA"/>
</dbReference>
<dbReference type="PANTHER" id="PTHR45527">
    <property type="entry name" value="NONRIBOSOMAL PEPTIDE SYNTHETASE"/>
    <property type="match status" value="1"/>
</dbReference>
<keyword evidence="1" id="KW-0812">Transmembrane</keyword>
<dbReference type="GO" id="GO:0031177">
    <property type="term" value="F:phosphopantetheine binding"/>
    <property type="evidence" value="ECO:0007669"/>
    <property type="project" value="TreeGrafter"/>
</dbReference>
<dbReference type="InterPro" id="IPR009081">
    <property type="entry name" value="PP-bd_ACP"/>
</dbReference>
<dbReference type="InterPro" id="IPR011004">
    <property type="entry name" value="Trimer_LpxA-like_sf"/>
</dbReference>
<dbReference type="GO" id="GO:0005737">
    <property type="term" value="C:cytoplasm"/>
    <property type="evidence" value="ECO:0007669"/>
    <property type="project" value="TreeGrafter"/>
</dbReference>
<keyword evidence="1" id="KW-0472">Membrane</keyword>
<evidence type="ECO:0000256" key="1">
    <source>
        <dbReference type="SAM" id="Phobius"/>
    </source>
</evidence>
<dbReference type="Gene3D" id="2.160.10.10">
    <property type="entry name" value="Hexapeptide repeat proteins"/>
    <property type="match status" value="2"/>
</dbReference>
<feature type="transmembrane region" description="Helical" evidence="1">
    <location>
        <begin position="951"/>
        <end position="970"/>
    </location>
</feature>
<feature type="transmembrane region" description="Helical" evidence="1">
    <location>
        <begin position="1228"/>
        <end position="1252"/>
    </location>
</feature>
<dbReference type="Proteomes" id="UP001152797">
    <property type="component" value="Unassembled WGS sequence"/>
</dbReference>
<accession>A0A9P1BQ36</accession>
<dbReference type="PROSITE" id="PS00455">
    <property type="entry name" value="AMP_BINDING"/>
    <property type="match status" value="1"/>
</dbReference>
<keyword evidence="1" id="KW-1133">Transmembrane helix</keyword>